<keyword evidence="9" id="KW-1185">Reference proteome</keyword>
<proteinExistence type="inferred from homology"/>
<evidence type="ECO:0000256" key="4">
    <source>
        <dbReference type="ARBA" id="ARBA00022574"/>
    </source>
</evidence>
<evidence type="ECO:0000313" key="9">
    <source>
        <dbReference type="Proteomes" id="UP001652600"/>
    </source>
</evidence>
<feature type="repeat" description="WD" evidence="8">
    <location>
        <begin position="250"/>
        <end position="282"/>
    </location>
</feature>
<evidence type="ECO:0000256" key="6">
    <source>
        <dbReference type="ARBA" id="ARBA00022927"/>
    </source>
</evidence>
<keyword evidence="3" id="KW-0813">Transport</keyword>
<dbReference type="InterPro" id="IPR037363">
    <property type="entry name" value="Sec13/Seh1_fam"/>
</dbReference>
<gene>
    <name evidence="10" type="primary">LOC103493086</name>
</gene>
<evidence type="ECO:0000256" key="2">
    <source>
        <dbReference type="ARBA" id="ARBA00010102"/>
    </source>
</evidence>
<evidence type="ECO:0000313" key="10">
    <source>
        <dbReference type="RefSeq" id="XP_050943073.1"/>
    </source>
</evidence>
<evidence type="ECO:0000256" key="7">
    <source>
        <dbReference type="ARBA" id="ARBA00023242"/>
    </source>
</evidence>
<dbReference type="InterPro" id="IPR015943">
    <property type="entry name" value="WD40/YVTN_repeat-like_dom_sf"/>
</dbReference>
<organism evidence="9 10">
    <name type="scientific">Cucumis melo</name>
    <name type="common">Muskmelon</name>
    <dbReference type="NCBI Taxonomy" id="3656"/>
    <lineage>
        <taxon>Eukaryota</taxon>
        <taxon>Viridiplantae</taxon>
        <taxon>Streptophyta</taxon>
        <taxon>Embryophyta</taxon>
        <taxon>Tracheophyta</taxon>
        <taxon>Spermatophyta</taxon>
        <taxon>Magnoliopsida</taxon>
        <taxon>eudicotyledons</taxon>
        <taxon>Gunneridae</taxon>
        <taxon>Pentapetalae</taxon>
        <taxon>rosids</taxon>
        <taxon>fabids</taxon>
        <taxon>Cucurbitales</taxon>
        <taxon>Cucurbitaceae</taxon>
        <taxon>Benincaseae</taxon>
        <taxon>Cucumis</taxon>
    </lineage>
</organism>
<protein>
    <submittedName>
        <fullName evidence="10">Protein SEH1 isoform X2</fullName>
    </submittedName>
</protein>
<dbReference type="RefSeq" id="XP_050943073.1">
    <property type="nucleotide sequence ID" value="XM_051087116.1"/>
</dbReference>
<reference evidence="10" key="1">
    <citation type="submission" date="2025-08" db="UniProtKB">
        <authorList>
            <consortium name="RefSeq"/>
        </authorList>
    </citation>
    <scope>IDENTIFICATION</scope>
    <source>
        <tissue evidence="10">Stem</tissue>
    </source>
</reference>
<name>A0ABM3KZ65_CUCME</name>
<evidence type="ECO:0000256" key="1">
    <source>
        <dbReference type="ARBA" id="ARBA00004259"/>
    </source>
</evidence>
<keyword evidence="4 8" id="KW-0853">WD repeat</keyword>
<dbReference type="InterPro" id="IPR001680">
    <property type="entry name" value="WD40_rpt"/>
</dbReference>
<accession>A0ABM3KZ65</accession>
<dbReference type="PROSITE" id="PS50294">
    <property type="entry name" value="WD_REPEATS_REGION"/>
    <property type="match status" value="1"/>
</dbReference>
<evidence type="ECO:0000256" key="8">
    <source>
        <dbReference type="PROSITE-ProRule" id="PRU00221"/>
    </source>
</evidence>
<keyword evidence="5" id="KW-0677">Repeat</keyword>
<comment type="similarity">
    <text evidence="2">Belongs to the WD repeat SEC13 family.</text>
</comment>
<evidence type="ECO:0000256" key="3">
    <source>
        <dbReference type="ARBA" id="ARBA00022448"/>
    </source>
</evidence>
<dbReference type="Pfam" id="PF00400">
    <property type="entry name" value="WD40"/>
    <property type="match status" value="2"/>
</dbReference>
<dbReference type="SUPFAM" id="SSF50978">
    <property type="entry name" value="WD40 repeat-like"/>
    <property type="match status" value="1"/>
</dbReference>
<dbReference type="PROSITE" id="PS50082">
    <property type="entry name" value="WD_REPEATS_2"/>
    <property type="match status" value="1"/>
</dbReference>
<dbReference type="Gene3D" id="2.130.10.10">
    <property type="entry name" value="YVTN repeat-like/Quinoprotein amine dehydrogenase"/>
    <property type="match status" value="1"/>
</dbReference>
<keyword evidence="7" id="KW-0539">Nucleus</keyword>
<keyword evidence="6" id="KW-0653">Protein transport</keyword>
<dbReference type="InterPro" id="IPR036322">
    <property type="entry name" value="WD40_repeat_dom_sf"/>
</dbReference>
<dbReference type="PANTHER" id="PTHR11024:SF3">
    <property type="entry name" value="NUCLEOPORIN SEH1"/>
    <property type="match status" value="1"/>
</dbReference>
<dbReference type="SMART" id="SM00320">
    <property type="entry name" value="WD40"/>
    <property type="match status" value="2"/>
</dbReference>
<evidence type="ECO:0000256" key="5">
    <source>
        <dbReference type="ARBA" id="ARBA00022737"/>
    </source>
</evidence>
<comment type="subcellular location">
    <subcellularLocation>
        <location evidence="1">Nucleus envelope</location>
    </subcellularLocation>
</comment>
<sequence>MEKAMATFDKGTLCSAWNHSSSRLATASSDGTLVIFDSPHPSSSSTSLTRTSNFKGVIHLCRHTRLQLLRLFGYLRSMVILLRAYVQMELHRCGRRLLKIAAFSDGYIKVYELMDPLDLKSWQLQAEFQNVIDSISTVRKSSCSSASISWNPHRGEQQSSFVLAFSSNTPQLNSAKVWEFDQAHQRWLPVAELTLTAEKGDEVYAVAWAQNIGRPYEVIAVATQRGIAIWRLGLSPDTDGRLSTERVALLSGHNGEVWEMEWDMGGMTLASTGKDGMVRLWQSNLNGVWHQHAAFEPTS</sequence>
<dbReference type="PANTHER" id="PTHR11024">
    <property type="entry name" value="NUCLEAR PORE COMPLEX PROTEIN SEC13 / SEH1 FAMILY MEMBER"/>
    <property type="match status" value="1"/>
</dbReference>
<dbReference type="GeneID" id="103493086"/>
<dbReference type="Proteomes" id="UP001652600">
    <property type="component" value="Chromosome 7"/>
</dbReference>